<dbReference type="PANTHER" id="PTHR33840">
    <property type="match status" value="1"/>
</dbReference>
<organism evidence="3 4">
    <name type="scientific">Rhizoctonia solani</name>
    <dbReference type="NCBI Taxonomy" id="456999"/>
    <lineage>
        <taxon>Eukaryota</taxon>
        <taxon>Fungi</taxon>
        <taxon>Dikarya</taxon>
        <taxon>Basidiomycota</taxon>
        <taxon>Agaricomycotina</taxon>
        <taxon>Agaricomycetes</taxon>
        <taxon>Cantharellales</taxon>
        <taxon>Ceratobasidiaceae</taxon>
        <taxon>Rhizoctonia</taxon>
    </lineage>
</organism>
<evidence type="ECO:0000313" key="4">
    <source>
        <dbReference type="Proteomes" id="UP000663853"/>
    </source>
</evidence>
<accession>A0A8H3GAH4</accession>
<evidence type="ECO:0000259" key="2">
    <source>
        <dbReference type="Pfam" id="PF09994"/>
    </source>
</evidence>
<feature type="region of interest" description="Disordered" evidence="1">
    <location>
        <begin position="264"/>
        <end position="283"/>
    </location>
</feature>
<dbReference type="Pfam" id="PF09994">
    <property type="entry name" value="T6SS_Tle1-like_cat"/>
    <property type="match status" value="1"/>
</dbReference>
<dbReference type="Proteomes" id="UP000663853">
    <property type="component" value="Unassembled WGS sequence"/>
</dbReference>
<dbReference type="PANTHER" id="PTHR33840:SF1">
    <property type="entry name" value="TLE1 PHOSPHOLIPASE DOMAIN-CONTAINING PROTEIN"/>
    <property type="match status" value="1"/>
</dbReference>
<proteinExistence type="predicted"/>
<dbReference type="InterPro" id="IPR018712">
    <property type="entry name" value="Tle1-like_cat"/>
</dbReference>
<name>A0A8H3GAH4_9AGAM</name>
<feature type="domain" description="T6SS Phospholipase effector Tle1-like catalytic" evidence="2">
    <location>
        <begin position="152"/>
        <end position="195"/>
    </location>
</feature>
<evidence type="ECO:0000256" key="1">
    <source>
        <dbReference type="SAM" id="MobiDB-lite"/>
    </source>
</evidence>
<reference evidence="3" key="1">
    <citation type="submission" date="2021-01" db="EMBL/GenBank/DDBJ databases">
        <authorList>
            <person name="Kaushik A."/>
        </authorList>
    </citation>
    <scope>NUCLEOTIDE SEQUENCE</scope>
    <source>
        <strain evidence="3">AG6-10EEA</strain>
    </source>
</reference>
<dbReference type="AlphaFoldDB" id="A0A8H3GAH4"/>
<comment type="caution">
    <text evidence="3">The sequence shown here is derived from an EMBL/GenBank/DDBJ whole genome shotgun (WGS) entry which is preliminary data.</text>
</comment>
<sequence length="626" mass="70311">MPHTLSAIRELPNCELYQLKLVRVESPITIVAVLTQKALDIGVRFDNDRKDYPFNLSEFLGNDDGKWTTQGANFETVGGAGHLETLARNISLDLTDRKNRCLVADLRNADKDYNIGVKYNLDKNPGLVDYIHPNERETYFRLGANVPNTSARTLVLCFDGTSNHFSNQNTNVVKFFELLKKDDPARQMVYYQTIGHRWVQIPDGNIPRWGSDLYIWLFAWCLHGSCAGWDAALRWTAATPQQHAPFAYQIYASQTPETISKLATAGVPNTSNPGTPSEDALTEELKPEDIEPDTVAPEDVAPSNAQLVGNPPDVPPPNNSRKSAIPEIKSYGGLGRGGSSDAKDTDPEAYKQTFCTSIMIDFVGVWDTVGSVGMYDTVACEYTKTNSAHQSQVQSSRARYNISIKTPVFGSLARVLESRPAQPDLSMHKATIKQARLESVERTQAALAEAMQAAQEHRRRLYEYSSKLDKIDIKHTPFEAVGVFSPWKMLELFPSTRPAQTDKGPEMTHWLTLSLINTLRLLTLEPICRPNLGKTRIIYRRSPTEPVFIHASVIDFLLSEKGKGYVPSAYWYGFNEGEFPRIESFEGNRMDWPDDENTREGLKSVMKIDRVPALGVLDRFKRWAGW</sequence>
<protein>
    <recommendedName>
        <fullName evidence="2">T6SS Phospholipase effector Tle1-like catalytic domain-containing protein</fullName>
    </recommendedName>
</protein>
<feature type="region of interest" description="Disordered" evidence="1">
    <location>
        <begin position="293"/>
        <end position="325"/>
    </location>
</feature>
<evidence type="ECO:0000313" key="3">
    <source>
        <dbReference type="EMBL" id="CAE6441944.1"/>
    </source>
</evidence>
<dbReference type="EMBL" id="CAJMXA010000755">
    <property type="protein sequence ID" value="CAE6441944.1"/>
    <property type="molecule type" value="Genomic_DNA"/>
</dbReference>
<gene>
    <name evidence="3" type="ORF">RDB_LOCUS37606</name>
</gene>